<evidence type="ECO:0000313" key="2">
    <source>
        <dbReference type="EMBL" id="KAF5376225.1"/>
    </source>
</evidence>
<accession>A0A8H5H451</accession>
<dbReference type="EMBL" id="JAACJP010000029">
    <property type="protein sequence ID" value="KAF5376225.1"/>
    <property type="molecule type" value="Genomic_DNA"/>
</dbReference>
<proteinExistence type="predicted"/>
<feature type="region of interest" description="Disordered" evidence="1">
    <location>
        <begin position="390"/>
        <end position="425"/>
    </location>
</feature>
<reference evidence="2 3" key="1">
    <citation type="journal article" date="2020" name="ISME J.">
        <title>Uncovering the hidden diversity of litter-decomposition mechanisms in mushroom-forming fungi.</title>
        <authorList>
            <person name="Floudas D."/>
            <person name="Bentzer J."/>
            <person name="Ahren D."/>
            <person name="Johansson T."/>
            <person name="Persson P."/>
            <person name="Tunlid A."/>
        </authorList>
    </citation>
    <scope>NUCLEOTIDE SEQUENCE [LARGE SCALE GENOMIC DNA]</scope>
    <source>
        <strain evidence="2 3">CBS 661.87</strain>
    </source>
</reference>
<comment type="caution">
    <text evidence="2">The sequence shown here is derived from an EMBL/GenBank/DDBJ whole genome shotgun (WGS) entry which is preliminary data.</text>
</comment>
<dbReference type="OrthoDB" id="2664977at2759"/>
<feature type="region of interest" description="Disordered" evidence="1">
    <location>
        <begin position="1"/>
        <end position="20"/>
    </location>
</feature>
<keyword evidence="3" id="KW-1185">Reference proteome</keyword>
<evidence type="ECO:0000313" key="3">
    <source>
        <dbReference type="Proteomes" id="UP000565441"/>
    </source>
</evidence>
<feature type="compositionally biased region" description="Basic residues" evidence="1">
    <location>
        <begin position="414"/>
        <end position="425"/>
    </location>
</feature>
<dbReference type="AlphaFoldDB" id="A0A8H5H451"/>
<dbReference type="Proteomes" id="UP000565441">
    <property type="component" value="Unassembled WGS sequence"/>
</dbReference>
<gene>
    <name evidence="2" type="ORF">D9615_008541</name>
</gene>
<protein>
    <submittedName>
        <fullName evidence="2">Uncharacterized protein</fullName>
    </submittedName>
</protein>
<name>A0A8H5H451_9AGAR</name>
<sequence>MQVTPPQDSAPDMSRKNEQPLHFLLRPTTKPWEVIIEDDNLARNQKGLVCTAPPPGGFPTVHLRSAPSYNIDPKLLPRWQNKPGPKLWARLFDGAFDPAPLSAVESIRTIIRKLVDAEDVIVAPPMRMYNTYGRLQPPYHFLVSNLSQKAVDTLLEWGTVSTAEATVFFVSYDPPIPTFVMSVCDLTYPLNARSHEYFADFMREKLKHNPAIGYFIQQNLEGPPVDDAYAYAEVKALYASIFVKGFTVHRLPKMPEDEDQGRRGRTKTRGKTRTKMLGPQIVWNVYFGLPLRLSLTNYYALINQIRDLTYMTYDYGVGRVLRGATTLECAGCKSMDHTRALCPFMNPNFRGWLGPRRREVSDQPSSYPAAAAAAGGMEDVVEDAVIDAEISDGWGGGGGGGGGQGRSRLWERGRGRKGRRRNRPW</sequence>
<evidence type="ECO:0000256" key="1">
    <source>
        <dbReference type="SAM" id="MobiDB-lite"/>
    </source>
</evidence>
<feature type="compositionally biased region" description="Gly residues" evidence="1">
    <location>
        <begin position="393"/>
        <end position="405"/>
    </location>
</feature>
<organism evidence="2 3">
    <name type="scientific">Tricholomella constricta</name>
    <dbReference type="NCBI Taxonomy" id="117010"/>
    <lineage>
        <taxon>Eukaryota</taxon>
        <taxon>Fungi</taxon>
        <taxon>Dikarya</taxon>
        <taxon>Basidiomycota</taxon>
        <taxon>Agaricomycotina</taxon>
        <taxon>Agaricomycetes</taxon>
        <taxon>Agaricomycetidae</taxon>
        <taxon>Agaricales</taxon>
        <taxon>Tricholomatineae</taxon>
        <taxon>Lyophyllaceae</taxon>
        <taxon>Tricholomella</taxon>
    </lineage>
</organism>